<evidence type="ECO:0000313" key="3">
    <source>
        <dbReference type="EMBL" id="TDL04672.1"/>
    </source>
</evidence>
<dbReference type="OrthoDB" id="4749152at2"/>
<dbReference type="Pfam" id="PF10738">
    <property type="entry name" value="Lpp-LpqN"/>
    <property type="match status" value="1"/>
</dbReference>
<comment type="caution">
    <text evidence="3">The sequence shown here is derived from an EMBL/GenBank/DDBJ whole genome shotgun (WGS) entry which is preliminary data.</text>
</comment>
<feature type="region of interest" description="Disordered" evidence="2">
    <location>
        <begin position="25"/>
        <end position="49"/>
    </location>
</feature>
<dbReference type="AlphaFoldDB" id="A0A4R5X242"/>
<protein>
    <recommendedName>
        <fullName evidence="5">Lipoprotein LpqN</fullName>
    </recommendedName>
</protein>
<accession>A0A4R5X242</accession>
<evidence type="ECO:0000256" key="1">
    <source>
        <dbReference type="ARBA" id="ARBA00022729"/>
    </source>
</evidence>
<organism evidence="3 4">
    <name type="scientific">Mycolicibacterium obuense</name>
    <dbReference type="NCBI Taxonomy" id="1807"/>
    <lineage>
        <taxon>Bacteria</taxon>
        <taxon>Bacillati</taxon>
        <taxon>Actinomycetota</taxon>
        <taxon>Actinomycetes</taxon>
        <taxon>Mycobacteriales</taxon>
        <taxon>Mycobacteriaceae</taxon>
        <taxon>Mycolicibacterium</taxon>
    </lineage>
</organism>
<evidence type="ECO:0000256" key="2">
    <source>
        <dbReference type="SAM" id="MobiDB-lite"/>
    </source>
</evidence>
<evidence type="ECO:0000313" key="4">
    <source>
        <dbReference type="Proteomes" id="UP000294952"/>
    </source>
</evidence>
<gene>
    <name evidence="3" type="ORF">EUA04_22240</name>
</gene>
<proteinExistence type="predicted"/>
<reference evidence="3 4" key="1">
    <citation type="submission" date="2019-01" db="EMBL/GenBank/DDBJ databases">
        <title>High-quality-draft genome sequences of five non-tuberculosis mycobacteriaceae isolated from a nosocomial environment.</title>
        <authorList>
            <person name="Tiago I."/>
            <person name="Alarico S."/>
            <person name="Pereira S.G."/>
            <person name="Coelho C."/>
            <person name="Maranha A."/>
            <person name="Empadinhas N."/>
        </authorList>
    </citation>
    <scope>NUCLEOTIDE SEQUENCE [LARGE SCALE GENOMIC DNA]</scope>
    <source>
        <strain evidence="3 4">22DIII</strain>
    </source>
</reference>
<evidence type="ECO:0008006" key="5">
    <source>
        <dbReference type="Google" id="ProtNLM"/>
    </source>
</evidence>
<name>A0A4R5X242_9MYCO</name>
<dbReference type="InterPro" id="IPR019674">
    <property type="entry name" value="Lipoprotein_LpqN/LpqT-like"/>
</dbReference>
<keyword evidence="1" id="KW-0732">Signal</keyword>
<dbReference type="EMBL" id="SDLP01000008">
    <property type="protein sequence ID" value="TDL04672.1"/>
    <property type="molecule type" value="Genomic_DNA"/>
</dbReference>
<sequence length="222" mass="23602">MFAAAVATLTLAACAPEAPDYQAVWSTTSAPSPSPQASNPSANPSGAPVPIAAFLEQNGVTGQPVAYTKVTDLTVTMPTPPGWHPYQNTNLSPGTRMIVKGDTYPTAMLIMFELTGNFDIAQALTHANVDAQMSQNFRQLNASTADFGGFPSSMIEGSYDLNESRMHSYNRIVIATGAAPKKQRYLIQFTVTGYAEKAAEEAGDIEAVIRGFTVKVPTPPAR</sequence>
<dbReference type="Proteomes" id="UP000294952">
    <property type="component" value="Unassembled WGS sequence"/>
</dbReference>
<dbReference type="Gene3D" id="3.40.1000.10">
    <property type="entry name" value="Mog1/PsbP, alpha/beta/alpha sandwich"/>
    <property type="match status" value="1"/>
</dbReference>